<feature type="chain" id="PRO_5045237089" description="Hemolysin type calcium-binding protein" evidence="3">
    <location>
        <begin position="32"/>
        <end position="268"/>
    </location>
</feature>
<evidence type="ECO:0000313" key="4">
    <source>
        <dbReference type="EMBL" id="GID78594.1"/>
    </source>
</evidence>
<sequence>MFLVNRKALRAIGIAAGAVATTVLFTAPAQAATPAAKTQVNGAEVGFVAATGQANSLVVTVSGRTITFDDKVAVKAGKGCKAVKGDKTKVRCTATRTPIQVNVFLGDKDDKVQNKSGVQMYAAGHAGKDTLVGGTGYDRLAGGTGNDLLYGKAGSDSLSGGPGHDYLDDSAGSNWISGGSGNDTVIAGYGNDLIYGDEGNDSLNGIAGNDRIWGGAGNDGLVGGPGNDSLYGGAGNDSLYGYAGNDTLVGGTGTDKLYGGTGRNTVVQ</sequence>
<dbReference type="EMBL" id="BOMI01000147">
    <property type="protein sequence ID" value="GID78594.1"/>
    <property type="molecule type" value="Genomic_DNA"/>
</dbReference>
<dbReference type="PROSITE" id="PS00330">
    <property type="entry name" value="HEMOLYSIN_CALCIUM"/>
    <property type="match status" value="5"/>
</dbReference>
<reference evidence="4 5" key="1">
    <citation type="submission" date="2021-01" db="EMBL/GenBank/DDBJ databases">
        <title>Whole genome shotgun sequence of Actinoplanes deccanensis NBRC 13994.</title>
        <authorList>
            <person name="Komaki H."/>
            <person name="Tamura T."/>
        </authorList>
    </citation>
    <scope>NUCLEOTIDE SEQUENCE [LARGE SCALE GENOMIC DNA]</scope>
    <source>
        <strain evidence="4 5">NBRC 13994</strain>
    </source>
</reference>
<evidence type="ECO:0000256" key="2">
    <source>
        <dbReference type="ARBA" id="ARBA00022525"/>
    </source>
</evidence>
<keyword evidence="2" id="KW-0964">Secreted</keyword>
<dbReference type="PRINTS" id="PR00313">
    <property type="entry name" value="CABNDNGRPT"/>
</dbReference>
<dbReference type="RefSeq" id="WP_203773667.1">
    <property type="nucleotide sequence ID" value="NZ_BAAABO010000027.1"/>
</dbReference>
<gene>
    <name evidence="4" type="ORF">Ade02nite_72350</name>
</gene>
<comment type="subcellular location">
    <subcellularLocation>
        <location evidence="1">Secreted</location>
    </subcellularLocation>
</comment>
<dbReference type="SUPFAM" id="SSF51120">
    <property type="entry name" value="beta-Roll"/>
    <property type="match status" value="1"/>
</dbReference>
<accession>A0ABQ3YF18</accession>
<evidence type="ECO:0008006" key="6">
    <source>
        <dbReference type="Google" id="ProtNLM"/>
    </source>
</evidence>
<dbReference type="PANTHER" id="PTHR38340:SF1">
    <property type="entry name" value="S-LAYER PROTEIN"/>
    <property type="match status" value="1"/>
</dbReference>
<keyword evidence="5" id="KW-1185">Reference proteome</keyword>
<dbReference type="InterPro" id="IPR050557">
    <property type="entry name" value="RTX_toxin/Mannuronan_C5-epim"/>
</dbReference>
<dbReference type="Gene3D" id="2.150.10.10">
    <property type="entry name" value="Serralysin-like metalloprotease, C-terminal"/>
    <property type="match status" value="3"/>
</dbReference>
<dbReference type="InterPro" id="IPR018511">
    <property type="entry name" value="Hemolysin-typ_Ca-bd_CS"/>
</dbReference>
<dbReference type="PANTHER" id="PTHR38340">
    <property type="entry name" value="S-LAYER PROTEIN"/>
    <property type="match status" value="1"/>
</dbReference>
<dbReference type="InterPro" id="IPR011049">
    <property type="entry name" value="Serralysin-like_metalloprot_C"/>
</dbReference>
<proteinExistence type="predicted"/>
<dbReference type="Pfam" id="PF00353">
    <property type="entry name" value="HemolysinCabind"/>
    <property type="match status" value="3"/>
</dbReference>
<evidence type="ECO:0000256" key="1">
    <source>
        <dbReference type="ARBA" id="ARBA00004613"/>
    </source>
</evidence>
<evidence type="ECO:0000313" key="5">
    <source>
        <dbReference type="Proteomes" id="UP000609879"/>
    </source>
</evidence>
<protein>
    <recommendedName>
        <fullName evidence="6">Hemolysin type calcium-binding protein</fullName>
    </recommendedName>
</protein>
<comment type="caution">
    <text evidence="4">The sequence shown here is derived from an EMBL/GenBank/DDBJ whole genome shotgun (WGS) entry which is preliminary data.</text>
</comment>
<keyword evidence="3" id="KW-0732">Signal</keyword>
<organism evidence="4 5">
    <name type="scientific">Paractinoplanes deccanensis</name>
    <dbReference type="NCBI Taxonomy" id="113561"/>
    <lineage>
        <taxon>Bacteria</taxon>
        <taxon>Bacillati</taxon>
        <taxon>Actinomycetota</taxon>
        <taxon>Actinomycetes</taxon>
        <taxon>Micromonosporales</taxon>
        <taxon>Micromonosporaceae</taxon>
        <taxon>Paractinoplanes</taxon>
    </lineage>
</organism>
<name>A0ABQ3YF18_9ACTN</name>
<feature type="signal peptide" evidence="3">
    <location>
        <begin position="1"/>
        <end position="31"/>
    </location>
</feature>
<dbReference type="InterPro" id="IPR001343">
    <property type="entry name" value="Hemolysn_Ca-bd"/>
</dbReference>
<evidence type="ECO:0000256" key="3">
    <source>
        <dbReference type="SAM" id="SignalP"/>
    </source>
</evidence>
<dbReference type="Proteomes" id="UP000609879">
    <property type="component" value="Unassembled WGS sequence"/>
</dbReference>